<dbReference type="EMBL" id="JAAVNE010000048">
    <property type="protein sequence ID" value="NKC33589.1"/>
    <property type="molecule type" value="Genomic_DNA"/>
</dbReference>
<organism evidence="2 3">
    <name type="scientific">Falsiroseomonas selenitidurans</name>
    <dbReference type="NCBI Taxonomy" id="2716335"/>
    <lineage>
        <taxon>Bacteria</taxon>
        <taxon>Pseudomonadati</taxon>
        <taxon>Pseudomonadota</taxon>
        <taxon>Alphaproteobacteria</taxon>
        <taxon>Acetobacterales</taxon>
        <taxon>Roseomonadaceae</taxon>
        <taxon>Falsiroseomonas</taxon>
    </lineage>
</organism>
<dbReference type="GO" id="GO:0016787">
    <property type="term" value="F:hydrolase activity"/>
    <property type="evidence" value="ECO:0007669"/>
    <property type="project" value="UniProtKB-KW"/>
</dbReference>
<dbReference type="Proteomes" id="UP000787635">
    <property type="component" value="Unassembled WGS sequence"/>
</dbReference>
<keyword evidence="2" id="KW-0378">Hydrolase</keyword>
<dbReference type="SUPFAM" id="SSF56601">
    <property type="entry name" value="beta-lactamase/transpeptidase-like"/>
    <property type="match status" value="1"/>
</dbReference>
<name>A0ABX1E8P6_9PROT</name>
<comment type="caution">
    <text evidence="2">The sequence shown here is derived from an EMBL/GenBank/DDBJ whole genome shotgun (WGS) entry which is preliminary data.</text>
</comment>
<dbReference type="Pfam" id="PF00144">
    <property type="entry name" value="Beta-lactamase"/>
    <property type="match status" value="1"/>
</dbReference>
<keyword evidence="3" id="KW-1185">Reference proteome</keyword>
<evidence type="ECO:0000313" key="3">
    <source>
        <dbReference type="Proteomes" id="UP000787635"/>
    </source>
</evidence>
<dbReference type="InterPro" id="IPR050789">
    <property type="entry name" value="Diverse_Enzym_Activities"/>
</dbReference>
<evidence type="ECO:0000259" key="1">
    <source>
        <dbReference type="Pfam" id="PF00144"/>
    </source>
</evidence>
<protein>
    <submittedName>
        <fullName evidence="2">Serine hydrolase</fullName>
    </submittedName>
</protein>
<evidence type="ECO:0000313" key="2">
    <source>
        <dbReference type="EMBL" id="NKC33589.1"/>
    </source>
</evidence>
<accession>A0ABX1E8P6</accession>
<dbReference type="PANTHER" id="PTHR43283:SF7">
    <property type="entry name" value="BETA-LACTAMASE-RELATED DOMAIN-CONTAINING PROTEIN"/>
    <property type="match status" value="1"/>
</dbReference>
<dbReference type="InterPro" id="IPR012338">
    <property type="entry name" value="Beta-lactam/transpept-like"/>
</dbReference>
<dbReference type="InterPro" id="IPR001466">
    <property type="entry name" value="Beta-lactam-related"/>
</dbReference>
<gene>
    <name evidence="2" type="ORF">HEQ75_22190</name>
</gene>
<feature type="domain" description="Beta-lactamase-related" evidence="1">
    <location>
        <begin position="47"/>
        <end position="327"/>
    </location>
</feature>
<dbReference type="Gene3D" id="3.40.710.10">
    <property type="entry name" value="DD-peptidase/beta-lactamase superfamily"/>
    <property type="match status" value="1"/>
</dbReference>
<sequence>MILIPRRAVLGAGLATPLLARPAPARAQATRLAEGLARAAATPGLRSLIVAQNGVPLAAHAFAGGGLDRPANIKSASKTILATLVGIALQRGVFRDLDQPVAPLLAGRIPPDADPAVRQITLRHLLSMRAGLERTSGANYGAWVASRDWVRDALGRPMVDRPGGAMLYSTGTSHILGAALARASGRSLRDLAQDWLFEPLGHRIGDWARDPQGLHFGGNQMALSPRALLAFGECCRQGGRHAGRQIIPEAFLREAWVPQARSPWSGQSYGLGWWIAEAERQKVVYAWGYGGQMLYILPGLDLTVVMISDPDVPRRSGQVQTRHALLVEAILPAFTEAS</sequence>
<dbReference type="PANTHER" id="PTHR43283">
    <property type="entry name" value="BETA-LACTAMASE-RELATED"/>
    <property type="match status" value="1"/>
</dbReference>
<proteinExistence type="predicted"/>
<dbReference type="RefSeq" id="WP_168034311.1">
    <property type="nucleotide sequence ID" value="NZ_JAAVNE010000048.1"/>
</dbReference>
<reference evidence="2 3" key="1">
    <citation type="submission" date="2020-03" db="EMBL/GenBank/DDBJ databases">
        <title>Roseomonas selenitidurans sp. nov. isolated from urban soil.</title>
        <authorList>
            <person name="Liu H."/>
        </authorList>
    </citation>
    <scope>NUCLEOTIDE SEQUENCE [LARGE SCALE GENOMIC DNA]</scope>
    <source>
        <strain evidence="2 3">BU-1</strain>
    </source>
</reference>